<feature type="compositionally biased region" description="Low complexity" evidence="4">
    <location>
        <begin position="155"/>
        <end position="176"/>
    </location>
</feature>
<dbReference type="GO" id="GO:0005737">
    <property type="term" value="C:cytoplasm"/>
    <property type="evidence" value="ECO:0007669"/>
    <property type="project" value="TreeGrafter"/>
</dbReference>
<organism evidence="6 7">
    <name type="scientific">Diplocarpon coronariae</name>
    <dbReference type="NCBI Taxonomy" id="2795749"/>
    <lineage>
        <taxon>Eukaryota</taxon>
        <taxon>Fungi</taxon>
        <taxon>Dikarya</taxon>
        <taxon>Ascomycota</taxon>
        <taxon>Pezizomycotina</taxon>
        <taxon>Leotiomycetes</taxon>
        <taxon>Helotiales</taxon>
        <taxon>Drepanopezizaceae</taxon>
        <taxon>Diplocarpon</taxon>
    </lineage>
</organism>
<dbReference type="PROSITE" id="PS50011">
    <property type="entry name" value="PROTEIN_KINASE_DOM"/>
    <property type="match status" value="1"/>
</dbReference>
<dbReference type="PANTHER" id="PTHR24346">
    <property type="entry name" value="MAP/MICROTUBULE AFFINITY-REGULATING KINASE"/>
    <property type="match status" value="1"/>
</dbReference>
<evidence type="ECO:0000256" key="4">
    <source>
        <dbReference type="SAM" id="MobiDB-lite"/>
    </source>
</evidence>
<evidence type="ECO:0000256" key="3">
    <source>
        <dbReference type="PROSITE-ProRule" id="PRU10141"/>
    </source>
</evidence>
<feature type="region of interest" description="Disordered" evidence="4">
    <location>
        <begin position="155"/>
        <end position="257"/>
    </location>
</feature>
<dbReference type="AlphaFoldDB" id="A0A218YXF4"/>
<dbReference type="EMBL" id="MZNU01000319">
    <property type="protein sequence ID" value="OWP00501.1"/>
    <property type="molecule type" value="Genomic_DNA"/>
</dbReference>
<name>A0A218YXF4_9HELO</name>
<dbReference type="OrthoDB" id="4062651at2759"/>
<dbReference type="PROSITE" id="PS00108">
    <property type="entry name" value="PROTEIN_KINASE_ST"/>
    <property type="match status" value="1"/>
</dbReference>
<dbReference type="GO" id="GO:0004674">
    <property type="term" value="F:protein serine/threonine kinase activity"/>
    <property type="evidence" value="ECO:0007669"/>
    <property type="project" value="TreeGrafter"/>
</dbReference>
<dbReference type="SMART" id="SM00220">
    <property type="entry name" value="S_TKc"/>
    <property type="match status" value="1"/>
</dbReference>
<evidence type="ECO:0000313" key="7">
    <source>
        <dbReference type="Proteomes" id="UP000242519"/>
    </source>
</evidence>
<keyword evidence="7" id="KW-1185">Reference proteome</keyword>
<dbReference type="SUPFAM" id="SSF56112">
    <property type="entry name" value="Protein kinase-like (PK-like)"/>
    <property type="match status" value="1"/>
</dbReference>
<gene>
    <name evidence="6" type="ORF">B2J93_357</name>
</gene>
<feature type="compositionally biased region" description="Pro residues" evidence="4">
    <location>
        <begin position="24"/>
        <end position="34"/>
    </location>
</feature>
<dbReference type="PANTHER" id="PTHR24346:SF30">
    <property type="entry name" value="MATERNAL EMBRYONIC LEUCINE ZIPPER KINASE"/>
    <property type="match status" value="1"/>
</dbReference>
<dbReference type="STRING" id="503106.A0A218YXF4"/>
<dbReference type="InterPro" id="IPR017441">
    <property type="entry name" value="Protein_kinase_ATP_BS"/>
</dbReference>
<feature type="binding site" evidence="3">
    <location>
        <position position="336"/>
    </location>
    <ligand>
        <name>ATP</name>
        <dbReference type="ChEBI" id="CHEBI:30616"/>
    </ligand>
</feature>
<protein>
    <recommendedName>
        <fullName evidence="5">Protein kinase domain-containing protein</fullName>
    </recommendedName>
</protein>
<dbReference type="InterPro" id="IPR011009">
    <property type="entry name" value="Kinase-like_dom_sf"/>
</dbReference>
<feature type="compositionally biased region" description="Polar residues" evidence="4">
    <location>
        <begin position="75"/>
        <end position="92"/>
    </location>
</feature>
<dbReference type="GO" id="GO:0035556">
    <property type="term" value="P:intracellular signal transduction"/>
    <property type="evidence" value="ECO:0007669"/>
    <property type="project" value="TreeGrafter"/>
</dbReference>
<feature type="region of interest" description="Disordered" evidence="4">
    <location>
        <begin position="1"/>
        <end position="126"/>
    </location>
</feature>
<comment type="caution">
    <text evidence="6">The sequence shown here is derived from an EMBL/GenBank/DDBJ whole genome shotgun (WGS) entry which is preliminary data.</text>
</comment>
<reference evidence="6 7" key="1">
    <citation type="submission" date="2017-04" db="EMBL/GenBank/DDBJ databases">
        <title>Draft genome sequence of Marssonina coronaria NL1: causal agent of apple blotch.</title>
        <authorList>
            <person name="Cheng Q."/>
        </authorList>
    </citation>
    <scope>NUCLEOTIDE SEQUENCE [LARGE SCALE GENOMIC DNA]</scope>
    <source>
        <strain evidence="6 7">NL1</strain>
    </source>
</reference>
<evidence type="ECO:0000259" key="5">
    <source>
        <dbReference type="PROSITE" id="PS50011"/>
    </source>
</evidence>
<proteinExistence type="predicted"/>
<dbReference type="InParanoid" id="A0A218YXF4"/>
<feature type="domain" description="Protein kinase" evidence="5">
    <location>
        <begin position="306"/>
        <end position="609"/>
    </location>
</feature>
<dbReference type="GO" id="GO:0005524">
    <property type="term" value="F:ATP binding"/>
    <property type="evidence" value="ECO:0007669"/>
    <property type="project" value="UniProtKB-UniRule"/>
</dbReference>
<feature type="compositionally biased region" description="Basic and acidic residues" evidence="4">
    <location>
        <begin position="210"/>
        <end position="229"/>
    </location>
</feature>
<evidence type="ECO:0000256" key="2">
    <source>
        <dbReference type="ARBA" id="ARBA00022840"/>
    </source>
</evidence>
<dbReference type="FunCoup" id="A0A218YXF4">
    <property type="interactions" value="196"/>
</dbReference>
<sequence length="667" mass="72880">MDRRSPIPQAEEDETSSDATNEPGTPPENQPSPPSVKGMLDGTLTQGTTHPFSLPPDPPAIEETPADRPKKRASTLGSQTPPSPLQKKTTLTPAERPIKRGLSGLFKRAHYSPPVSSLSARVKANPGARLERPVLATSSASETWITRTGKLSISTSSSAYTSGSNSPPTPTGSPTGRGPGRPEVITEEPPPQYDSARSRKSSRSSGGLGLRDRLTKHIALHPHEKETSKRMQRHRATSMDLKGSAQGGSSRDKSQVHLPSRQVWGLAADTGTGLKSRRLSMSLPDTFLVDEGDLYSEFSDQSKIVGRRGKTIGRGATANVRLMIRKGGSSEIYAVKEFRGKSRAEESEDYERKVKSEFSIAKSAHHPNIVETFRLCTHNGRWSQVMEFCDQGDLFGLVSQKYLSRDDRLVDRLCLFKQLLQGLNYLHANGIAHRDIKLENLLLTRDSKLKITDFGVSEVFCGIHPGLRSAGGQCGRGMGAVRLCAPGMCGSPPYVAPEVIAKQEEYDPRPLDVWGAAIVMLCMTANGVLWTEARPGSSPLYNDLLRGWARWNTTHAETAVGITESDYPHVSFFDHHVSPPALRRILLAMLNPEPTRRATISTTAQNRWMKHVECCQADRSDEPGTTIDAARAGSRLTSMARIVHHNHLPPASHLGHRLVRLPGSTDA</sequence>
<keyword evidence="1 3" id="KW-0547">Nucleotide-binding</keyword>
<evidence type="ECO:0000256" key="1">
    <source>
        <dbReference type="ARBA" id="ARBA00022741"/>
    </source>
</evidence>
<dbReference type="InterPro" id="IPR008271">
    <property type="entry name" value="Ser/Thr_kinase_AS"/>
</dbReference>
<dbReference type="Pfam" id="PF00069">
    <property type="entry name" value="Pkinase"/>
    <property type="match status" value="1"/>
</dbReference>
<dbReference type="Proteomes" id="UP000242519">
    <property type="component" value="Unassembled WGS sequence"/>
</dbReference>
<dbReference type="InterPro" id="IPR000719">
    <property type="entry name" value="Prot_kinase_dom"/>
</dbReference>
<dbReference type="Gene3D" id="1.10.510.10">
    <property type="entry name" value="Transferase(Phosphotransferase) domain 1"/>
    <property type="match status" value="1"/>
</dbReference>
<accession>A0A218YXF4</accession>
<evidence type="ECO:0000313" key="6">
    <source>
        <dbReference type="EMBL" id="OWP00501.1"/>
    </source>
</evidence>
<dbReference type="PROSITE" id="PS00107">
    <property type="entry name" value="PROTEIN_KINASE_ATP"/>
    <property type="match status" value="1"/>
</dbReference>
<keyword evidence="2 3" id="KW-0067">ATP-binding</keyword>